<feature type="domain" description="Cation efflux protein transmembrane" evidence="6">
    <location>
        <begin position="115"/>
        <end position="285"/>
    </location>
</feature>
<protein>
    <recommendedName>
        <fullName evidence="6">Cation efflux protein transmembrane domain-containing protein</fullName>
    </recommendedName>
</protein>
<dbReference type="EMBL" id="POUK01000003">
    <property type="protein sequence ID" value="PNF76619.1"/>
    <property type="molecule type" value="Genomic_DNA"/>
</dbReference>
<feature type="transmembrane region" description="Helical" evidence="5">
    <location>
        <begin position="174"/>
        <end position="191"/>
    </location>
</feature>
<keyword evidence="2 5" id="KW-0812">Transmembrane</keyword>
<dbReference type="GO" id="GO:0008324">
    <property type="term" value="F:monoatomic cation transmembrane transporter activity"/>
    <property type="evidence" value="ECO:0007669"/>
    <property type="project" value="InterPro"/>
</dbReference>
<dbReference type="SUPFAM" id="SSF55008">
    <property type="entry name" value="HMA, heavy metal-associated domain"/>
    <property type="match status" value="1"/>
</dbReference>
<evidence type="ECO:0000256" key="4">
    <source>
        <dbReference type="ARBA" id="ARBA00023136"/>
    </source>
</evidence>
<evidence type="ECO:0000313" key="8">
    <source>
        <dbReference type="Proteomes" id="UP000235881"/>
    </source>
</evidence>
<evidence type="ECO:0000256" key="5">
    <source>
        <dbReference type="SAM" id="Phobius"/>
    </source>
</evidence>
<sequence>MSGCDGPCGCARHPQATHASEAGGRWVSLFHVPKMDCPAEERLIRMALDGHVSAGGLAFDLPARQLRVTHDGAIEPIAERLGNLGLGATLLETRAAAVGAPSGRANEAGEAGTLKLLLAINAFMFVAEMLAGLIAQSAGLIGDSLDMFADAAVYGVALYAVGRGAQLQMNAARLAGLLQLLLAIGLLIEVGRRFVFGSEPQSLSMMVVASIALLANVLCLLLIHRHREGGVHMRASWIFSANDVLINAGVIVAGALVAWSGSRYPDLLIGSLIGILVALGARRILALRP</sequence>
<dbReference type="SUPFAM" id="SSF161111">
    <property type="entry name" value="Cation efflux protein transmembrane domain-like"/>
    <property type="match status" value="1"/>
</dbReference>
<evidence type="ECO:0000256" key="3">
    <source>
        <dbReference type="ARBA" id="ARBA00022989"/>
    </source>
</evidence>
<dbReference type="GO" id="GO:0016020">
    <property type="term" value="C:membrane"/>
    <property type="evidence" value="ECO:0007669"/>
    <property type="project" value="UniProtKB-SubCell"/>
</dbReference>
<keyword evidence="4 5" id="KW-0472">Membrane</keyword>
<reference evidence="7 8" key="1">
    <citation type="submission" date="2018-01" db="EMBL/GenBank/DDBJ databases">
        <title>Denitrification phenotypes of diverse strains of Pseudomonas stutzeri.</title>
        <authorList>
            <person name="Milligan D.A."/>
            <person name="Bergaust L."/>
            <person name="Bakken L.R."/>
            <person name="Frostegard A."/>
        </authorList>
    </citation>
    <scope>NUCLEOTIDE SEQUENCE [LARGE SCALE GENOMIC DNA]</scope>
    <source>
        <strain evidence="7 8">DSM 50238</strain>
    </source>
</reference>
<dbReference type="InterPro" id="IPR058533">
    <property type="entry name" value="Cation_efflux_TM"/>
</dbReference>
<feature type="transmembrane region" description="Helical" evidence="5">
    <location>
        <begin position="144"/>
        <end position="162"/>
    </location>
</feature>
<dbReference type="GO" id="GO:0006829">
    <property type="term" value="P:zinc ion transport"/>
    <property type="evidence" value="ECO:0007669"/>
    <property type="project" value="UniProtKB-KW"/>
</dbReference>
<dbReference type="InterPro" id="IPR027469">
    <property type="entry name" value="Cation_efflux_TMD_sf"/>
</dbReference>
<dbReference type="RefSeq" id="WP_102828425.1">
    <property type="nucleotide sequence ID" value="NZ_CP065721.1"/>
</dbReference>
<name>A0A8E2U4N1_9GAMM</name>
<dbReference type="GO" id="GO:0046872">
    <property type="term" value="F:metal ion binding"/>
    <property type="evidence" value="ECO:0007669"/>
    <property type="project" value="InterPro"/>
</dbReference>
<dbReference type="InterPro" id="IPR036163">
    <property type="entry name" value="HMA_dom_sf"/>
</dbReference>
<dbReference type="Gene3D" id="1.20.1510.10">
    <property type="entry name" value="Cation efflux protein transmembrane domain"/>
    <property type="match status" value="1"/>
</dbReference>
<dbReference type="AlphaFoldDB" id="A0A8E2U4N1"/>
<feature type="transmembrane region" description="Helical" evidence="5">
    <location>
        <begin position="244"/>
        <end position="261"/>
    </location>
</feature>
<comment type="subcellular location">
    <subcellularLocation>
        <location evidence="1">Membrane</location>
        <topology evidence="1">Multi-pass membrane protein</topology>
    </subcellularLocation>
</comment>
<feature type="transmembrane region" description="Helical" evidence="5">
    <location>
        <begin position="116"/>
        <end position="138"/>
    </location>
</feature>
<dbReference type="Proteomes" id="UP000235881">
    <property type="component" value="Unassembled WGS sequence"/>
</dbReference>
<keyword evidence="3 5" id="KW-1133">Transmembrane helix</keyword>
<evidence type="ECO:0000259" key="6">
    <source>
        <dbReference type="Pfam" id="PF01545"/>
    </source>
</evidence>
<keyword evidence="8" id="KW-1185">Reference proteome</keyword>
<organism evidence="7 8">
    <name type="scientific">Stutzerimonas degradans</name>
    <dbReference type="NCBI Taxonomy" id="2968968"/>
    <lineage>
        <taxon>Bacteria</taxon>
        <taxon>Pseudomonadati</taxon>
        <taxon>Pseudomonadota</taxon>
        <taxon>Gammaproteobacteria</taxon>
        <taxon>Pseudomonadales</taxon>
        <taxon>Pseudomonadaceae</taxon>
        <taxon>Stutzerimonas</taxon>
    </lineage>
</organism>
<feature type="transmembrane region" description="Helical" evidence="5">
    <location>
        <begin position="203"/>
        <end position="223"/>
    </location>
</feature>
<evidence type="ECO:0000256" key="1">
    <source>
        <dbReference type="ARBA" id="ARBA00004141"/>
    </source>
</evidence>
<proteinExistence type="predicted"/>
<accession>A0A8E2U4N1</accession>
<gene>
    <name evidence="7" type="ORF">CXK95_09395</name>
</gene>
<dbReference type="Pfam" id="PF01545">
    <property type="entry name" value="Cation_efflux"/>
    <property type="match status" value="1"/>
</dbReference>
<evidence type="ECO:0000256" key="2">
    <source>
        <dbReference type="ARBA" id="ARBA00022692"/>
    </source>
</evidence>
<evidence type="ECO:0000313" key="7">
    <source>
        <dbReference type="EMBL" id="PNF76619.1"/>
    </source>
</evidence>
<feature type="transmembrane region" description="Helical" evidence="5">
    <location>
        <begin position="267"/>
        <end position="285"/>
    </location>
</feature>
<comment type="caution">
    <text evidence="7">The sequence shown here is derived from an EMBL/GenBank/DDBJ whole genome shotgun (WGS) entry which is preliminary data.</text>
</comment>